<dbReference type="InterPro" id="IPR015510">
    <property type="entry name" value="PGRP"/>
</dbReference>
<dbReference type="InterPro" id="IPR036505">
    <property type="entry name" value="Amidase/PGRP_sf"/>
</dbReference>
<feature type="compositionally biased region" description="Acidic residues" evidence="3">
    <location>
        <begin position="239"/>
        <end position="259"/>
    </location>
</feature>
<dbReference type="PANTHER" id="PTHR11022:SF41">
    <property type="entry name" value="PEPTIDOGLYCAN-RECOGNITION PROTEIN LC-RELATED"/>
    <property type="match status" value="1"/>
</dbReference>
<evidence type="ECO:0000256" key="2">
    <source>
        <dbReference type="ARBA" id="ARBA00022729"/>
    </source>
</evidence>
<dbReference type="SMART" id="SM00644">
    <property type="entry name" value="Ami_2"/>
    <property type="match status" value="1"/>
</dbReference>
<evidence type="ECO:0000259" key="5">
    <source>
        <dbReference type="SMART" id="SM00701"/>
    </source>
</evidence>
<feature type="region of interest" description="Disordered" evidence="3">
    <location>
        <begin position="232"/>
        <end position="264"/>
    </location>
</feature>
<dbReference type="InterPro" id="IPR028994">
    <property type="entry name" value="Integrin_alpha_N"/>
</dbReference>
<sequence length="708" mass="76132">MPPYPSDTPDPGRRSRFVTLCQQLLALAVVIAVLTPAARTVTMDVRPADPIDVAPGGLGLRSAEFPSTVPTKPVATDVDEYPLTAPAGRGRAALRASAKALRASAKAVRGGSSITSDPLPVEGYGTVGVTWAPGSKVDEEGIKVLVRTKNHGAWTGWTEAEFHDEHAPDPKSKEARGARPGTEPILVGEVDAVQVQVATKQNAPSDMKLAVIQPGEATATAKQTPSIDTGRLAAREGETVEPEAETPEGDTGTDGEDLDLQAGTYTPRPKIYSRRQWGANEAIRDKGSLSFYEVHAGFVHHTVNANNYTPDQVPGIIRGIYSYHVRSRGWSDIGYNFLVDRFGRIWEGRYGGVDRPVVGAHTSGYNQYSFAMSAIGNFETARPSSAMLNAYGALFAWKLSLHGVNAASTAQRVGSKTFRAINGHRDAGSTACPGKYLYAQLPTIRALASRGQRGWAGREILGNYIGGAEADLLTRRKRDNRLEIQALTQREGRWMITRRVNTGIDISWATALYKAGDWDRDGYDDVLARRRGDGGLILFRGKGGARFHPSYLLIGGIPDITLLSAVGDVTGDGWPDLMGQRKGVMRIYPGRGRRGVGASYAAYSGIRGSQQVGVGRWNGDGAPDSLVRNGGRVTLYRGNGPGGWTSSRVLPTSVAGYDWIVGMGPYSRRASVIVRRASDATLFLIPRTRSGFGAPMAMNRRPNYDLAG</sequence>
<protein>
    <submittedName>
        <fullName evidence="6">N-acetylmuramoyl-L-alanine amidase</fullName>
        <ecNumber evidence="6">3.5.1.28</ecNumber>
    </submittedName>
</protein>
<dbReference type="EMBL" id="JBHSNS010000005">
    <property type="protein sequence ID" value="MFC5729577.1"/>
    <property type="molecule type" value="Genomic_DNA"/>
</dbReference>
<keyword evidence="7" id="KW-1185">Reference proteome</keyword>
<feature type="compositionally biased region" description="Basic and acidic residues" evidence="3">
    <location>
        <begin position="162"/>
        <end position="177"/>
    </location>
</feature>
<comment type="caution">
    <text evidence="6">The sequence shown here is derived from an EMBL/GenBank/DDBJ whole genome shotgun (WGS) entry which is preliminary data.</text>
</comment>
<accession>A0ABW0ZHN7</accession>
<dbReference type="CDD" id="cd06583">
    <property type="entry name" value="PGRP"/>
    <property type="match status" value="1"/>
</dbReference>
<dbReference type="InterPro" id="IPR006619">
    <property type="entry name" value="PGRP_domain_met/bac"/>
</dbReference>
<proteinExistence type="inferred from homology"/>
<dbReference type="RefSeq" id="WP_136436593.1">
    <property type="nucleotide sequence ID" value="NZ_JBHSNS010000005.1"/>
</dbReference>
<feature type="domain" description="N-acetylmuramoyl-L-alanine amidase" evidence="4">
    <location>
        <begin position="282"/>
        <end position="434"/>
    </location>
</feature>
<dbReference type="Proteomes" id="UP001596072">
    <property type="component" value="Unassembled WGS sequence"/>
</dbReference>
<dbReference type="Pfam" id="PF13517">
    <property type="entry name" value="FG-GAP_3"/>
    <property type="match status" value="1"/>
</dbReference>
<dbReference type="Gene3D" id="3.40.80.10">
    <property type="entry name" value="Peptidoglycan recognition protein-like"/>
    <property type="match status" value="1"/>
</dbReference>
<dbReference type="PANTHER" id="PTHR11022">
    <property type="entry name" value="PEPTIDOGLYCAN RECOGNITION PROTEIN"/>
    <property type="match status" value="1"/>
</dbReference>
<keyword evidence="2" id="KW-0732">Signal</keyword>
<evidence type="ECO:0000259" key="4">
    <source>
        <dbReference type="SMART" id="SM00644"/>
    </source>
</evidence>
<dbReference type="InterPro" id="IPR002502">
    <property type="entry name" value="Amidase_domain"/>
</dbReference>
<feature type="domain" description="Peptidoglycan recognition protein family" evidence="5">
    <location>
        <begin position="269"/>
        <end position="417"/>
    </location>
</feature>
<keyword evidence="6" id="KW-0378">Hydrolase</keyword>
<dbReference type="InterPro" id="IPR013517">
    <property type="entry name" value="FG-GAP"/>
</dbReference>
<comment type="similarity">
    <text evidence="1">Belongs to the N-acetylmuramoyl-L-alanine amidase 2 family.</text>
</comment>
<dbReference type="SMART" id="SM00701">
    <property type="entry name" value="PGRP"/>
    <property type="match status" value="1"/>
</dbReference>
<dbReference type="Pfam" id="PF01510">
    <property type="entry name" value="Amidase_2"/>
    <property type="match status" value="1"/>
</dbReference>
<dbReference type="SUPFAM" id="SSF69318">
    <property type="entry name" value="Integrin alpha N-terminal domain"/>
    <property type="match status" value="1"/>
</dbReference>
<reference evidence="7" key="1">
    <citation type="journal article" date="2019" name="Int. J. Syst. Evol. Microbiol.">
        <title>The Global Catalogue of Microorganisms (GCM) 10K type strain sequencing project: providing services to taxonomists for standard genome sequencing and annotation.</title>
        <authorList>
            <consortium name="The Broad Institute Genomics Platform"/>
            <consortium name="The Broad Institute Genome Sequencing Center for Infectious Disease"/>
            <person name="Wu L."/>
            <person name="Ma J."/>
        </authorList>
    </citation>
    <scope>NUCLEOTIDE SEQUENCE [LARGE SCALE GENOMIC DNA]</scope>
    <source>
        <strain evidence="7">YIM 94188</strain>
    </source>
</reference>
<dbReference type="SUPFAM" id="SSF55846">
    <property type="entry name" value="N-acetylmuramoyl-L-alanine amidase-like"/>
    <property type="match status" value="1"/>
</dbReference>
<name>A0ABW0ZHN7_9ACTN</name>
<evidence type="ECO:0000313" key="6">
    <source>
        <dbReference type="EMBL" id="MFC5729577.1"/>
    </source>
</evidence>
<evidence type="ECO:0000313" key="7">
    <source>
        <dbReference type="Proteomes" id="UP001596072"/>
    </source>
</evidence>
<gene>
    <name evidence="6" type="ORF">ACFPQB_11675</name>
</gene>
<evidence type="ECO:0000256" key="1">
    <source>
        <dbReference type="ARBA" id="ARBA00007553"/>
    </source>
</evidence>
<dbReference type="EC" id="3.5.1.28" evidence="6"/>
<organism evidence="6 7">
    <name type="scientific">Nocardioides vastitatis</name>
    <dbReference type="NCBI Taxonomy" id="2568655"/>
    <lineage>
        <taxon>Bacteria</taxon>
        <taxon>Bacillati</taxon>
        <taxon>Actinomycetota</taxon>
        <taxon>Actinomycetes</taxon>
        <taxon>Propionibacteriales</taxon>
        <taxon>Nocardioidaceae</taxon>
        <taxon>Nocardioides</taxon>
    </lineage>
</organism>
<evidence type="ECO:0000256" key="3">
    <source>
        <dbReference type="SAM" id="MobiDB-lite"/>
    </source>
</evidence>
<dbReference type="GO" id="GO:0008745">
    <property type="term" value="F:N-acetylmuramoyl-L-alanine amidase activity"/>
    <property type="evidence" value="ECO:0007669"/>
    <property type="project" value="UniProtKB-EC"/>
</dbReference>
<feature type="region of interest" description="Disordered" evidence="3">
    <location>
        <begin position="162"/>
        <end position="181"/>
    </location>
</feature>